<organism evidence="1 2">
    <name type="scientific">Mycena citricolor</name>
    <dbReference type="NCBI Taxonomy" id="2018698"/>
    <lineage>
        <taxon>Eukaryota</taxon>
        <taxon>Fungi</taxon>
        <taxon>Dikarya</taxon>
        <taxon>Basidiomycota</taxon>
        <taxon>Agaricomycotina</taxon>
        <taxon>Agaricomycetes</taxon>
        <taxon>Agaricomycetidae</taxon>
        <taxon>Agaricales</taxon>
        <taxon>Marasmiineae</taxon>
        <taxon>Mycenaceae</taxon>
        <taxon>Mycena</taxon>
    </lineage>
</organism>
<sequence>MISAQCCVERVKTRSPFLVVSSDDDEMSIFGYGARCLKTDPVQRCSSDKHCGIAGVNGCANKLVRRDTPFLPFIWSVKAVATSSAVVSALKVGLKLRLGAFISQFGLMTNSR</sequence>
<accession>A0AAD2H325</accession>
<evidence type="ECO:0000313" key="2">
    <source>
        <dbReference type="Proteomes" id="UP001295794"/>
    </source>
</evidence>
<gene>
    <name evidence="1" type="ORF">MYCIT1_LOCUS9644</name>
</gene>
<dbReference type="Proteomes" id="UP001295794">
    <property type="component" value="Unassembled WGS sequence"/>
</dbReference>
<keyword evidence="2" id="KW-1185">Reference proteome</keyword>
<dbReference type="AlphaFoldDB" id="A0AAD2H325"/>
<proteinExistence type="predicted"/>
<name>A0AAD2H325_9AGAR</name>
<evidence type="ECO:0000313" key="1">
    <source>
        <dbReference type="EMBL" id="CAK5267274.1"/>
    </source>
</evidence>
<reference evidence="1" key="1">
    <citation type="submission" date="2023-11" db="EMBL/GenBank/DDBJ databases">
        <authorList>
            <person name="De Vega J J."/>
            <person name="De Vega J J."/>
        </authorList>
    </citation>
    <scope>NUCLEOTIDE SEQUENCE</scope>
</reference>
<comment type="caution">
    <text evidence="1">The sequence shown here is derived from an EMBL/GenBank/DDBJ whole genome shotgun (WGS) entry which is preliminary data.</text>
</comment>
<protein>
    <submittedName>
        <fullName evidence="1">Uncharacterized protein</fullName>
    </submittedName>
</protein>
<dbReference type="EMBL" id="CAVNYO010000118">
    <property type="protein sequence ID" value="CAK5267274.1"/>
    <property type="molecule type" value="Genomic_DNA"/>
</dbReference>